<protein>
    <submittedName>
        <fullName evidence="2">Uncharacterized protein</fullName>
    </submittedName>
</protein>
<sequence>MIGDLVLLGIALFAYSLFIRWITLYLWHGKRVRKEIAEKAINTFERIENEVPAHEKNLIESKIHRIKEWASIHLSEHKKA</sequence>
<keyword evidence="1" id="KW-1133">Transmembrane helix</keyword>
<evidence type="ECO:0000256" key="1">
    <source>
        <dbReference type="SAM" id="Phobius"/>
    </source>
</evidence>
<accession>A0A176JZH2</accession>
<name>A0A176JZH2_9BACT</name>
<dbReference type="OrthoDB" id="9886239at2"/>
<dbReference type="STRING" id="1453497.AT15_02275"/>
<keyword evidence="1" id="KW-0812">Transmembrane</keyword>
<keyword evidence="3" id="KW-1185">Reference proteome</keyword>
<evidence type="ECO:0000313" key="2">
    <source>
        <dbReference type="EMBL" id="OAA29367.1"/>
    </source>
</evidence>
<feature type="transmembrane region" description="Helical" evidence="1">
    <location>
        <begin position="6"/>
        <end position="27"/>
    </location>
</feature>
<gene>
    <name evidence="2" type="ORF">AT15_02275</name>
</gene>
<dbReference type="AlphaFoldDB" id="A0A176JZH2"/>
<dbReference type="EMBL" id="JFHK01000019">
    <property type="protein sequence ID" value="OAA29367.1"/>
    <property type="molecule type" value="Genomic_DNA"/>
</dbReference>
<keyword evidence="1" id="KW-0472">Membrane</keyword>
<organism evidence="2 3">
    <name type="scientific">Kosmotoga arenicorallina S304</name>
    <dbReference type="NCBI Taxonomy" id="1453497"/>
    <lineage>
        <taxon>Bacteria</taxon>
        <taxon>Thermotogati</taxon>
        <taxon>Thermotogota</taxon>
        <taxon>Thermotogae</taxon>
        <taxon>Kosmotogales</taxon>
        <taxon>Kosmotogaceae</taxon>
        <taxon>Kosmotoga</taxon>
    </lineage>
</organism>
<evidence type="ECO:0000313" key="3">
    <source>
        <dbReference type="Proteomes" id="UP000077339"/>
    </source>
</evidence>
<comment type="caution">
    <text evidence="2">The sequence shown here is derived from an EMBL/GenBank/DDBJ whole genome shotgun (WGS) entry which is preliminary data.</text>
</comment>
<proteinExistence type="predicted"/>
<dbReference type="RefSeq" id="WP_068348266.1">
    <property type="nucleotide sequence ID" value="NZ_JFHK01000019.1"/>
</dbReference>
<dbReference type="Proteomes" id="UP000077339">
    <property type="component" value="Unassembled WGS sequence"/>
</dbReference>
<dbReference type="PATRIC" id="fig|1453497.3.peg.455"/>
<reference evidence="2 3" key="1">
    <citation type="submission" date="2014-02" db="EMBL/GenBank/DDBJ databases">
        <title>Kosmotoga genome sequencing.</title>
        <authorList>
            <person name="Pollo S.M."/>
            <person name="Charchuk R."/>
            <person name="Nesbo C.L."/>
        </authorList>
    </citation>
    <scope>NUCLEOTIDE SEQUENCE [LARGE SCALE GENOMIC DNA]</scope>
    <source>
        <strain evidence="2 3">S304</strain>
    </source>
</reference>